<feature type="region of interest" description="Disordered" evidence="1">
    <location>
        <begin position="227"/>
        <end position="296"/>
    </location>
</feature>
<feature type="compositionally biased region" description="Gly residues" evidence="1">
    <location>
        <begin position="244"/>
        <end position="256"/>
    </location>
</feature>
<dbReference type="PANTHER" id="PTHR47481">
    <property type="match status" value="1"/>
</dbReference>
<sequence>MSSSTVSDSSAPVDESTIITFNPAAQLPLKLTPTNFNSWRSQLETLLMGLDLISFIDDTGVVPSLTITIDSATKPNPAYRQWFRQDKLILHALRCSISESLYSFVSAAVTSREAWLIHEKLYAGRSGSRIINLKGKLARMVKGDRDILTYVNDLKQIAAELALVGKPVSDLDLVVHCLRGLGSDYNHFSAAVRARRSTVSIEELLDSLIEYEADLKEQSRITTVPTAFYSHAPPRRNGGSFVSPGGGGSVSHGGGSSRYPHQRNPQGFANNFHPSQQAQANSSGGPSFSHEPNRQRRPSVVRQCFRLFPQACQAFHQARQGQANITQVGSSSSTGPWLMDTAASHHVTPDLGQLSLYSDYTGPDEILVGDGSGSSHGGAFAEGGKQR</sequence>
<evidence type="ECO:0000256" key="1">
    <source>
        <dbReference type="SAM" id="MobiDB-lite"/>
    </source>
</evidence>
<dbReference type="PANTHER" id="PTHR47481:SF43">
    <property type="entry name" value="RETROTRANSPOSON COPIA-LIKE N-TERMINAL DOMAIN-CONTAINING PROTEIN"/>
    <property type="match status" value="1"/>
</dbReference>
<reference evidence="2 3" key="1">
    <citation type="submission" date="2024-04" db="EMBL/GenBank/DDBJ databases">
        <authorList>
            <person name="Fracassetti M."/>
        </authorList>
    </citation>
    <scope>NUCLEOTIDE SEQUENCE [LARGE SCALE GENOMIC DNA]</scope>
</reference>
<organism evidence="2 3">
    <name type="scientific">Linum trigynum</name>
    <dbReference type="NCBI Taxonomy" id="586398"/>
    <lineage>
        <taxon>Eukaryota</taxon>
        <taxon>Viridiplantae</taxon>
        <taxon>Streptophyta</taxon>
        <taxon>Embryophyta</taxon>
        <taxon>Tracheophyta</taxon>
        <taxon>Spermatophyta</taxon>
        <taxon>Magnoliopsida</taxon>
        <taxon>eudicotyledons</taxon>
        <taxon>Gunneridae</taxon>
        <taxon>Pentapetalae</taxon>
        <taxon>rosids</taxon>
        <taxon>fabids</taxon>
        <taxon>Malpighiales</taxon>
        <taxon>Linaceae</taxon>
        <taxon>Linum</taxon>
    </lineage>
</organism>
<keyword evidence="3" id="KW-1185">Reference proteome</keyword>
<protein>
    <recommendedName>
        <fullName evidence="4">Retrotransposon Copia-like N-terminal domain-containing protein</fullName>
    </recommendedName>
</protein>
<evidence type="ECO:0008006" key="4">
    <source>
        <dbReference type="Google" id="ProtNLM"/>
    </source>
</evidence>
<feature type="region of interest" description="Disordered" evidence="1">
    <location>
        <begin position="367"/>
        <end position="387"/>
    </location>
</feature>
<feature type="compositionally biased region" description="Polar residues" evidence="1">
    <location>
        <begin position="263"/>
        <end position="286"/>
    </location>
</feature>
<gene>
    <name evidence="2" type="ORF">LTRI10_LOCUS13934</name>
</gene>
<evidence type="ECO:0000313" key="2">
    <source>
        <dbReference type="EMBL" id="CAL1371896.1"/>
    </source>
</evidence>
<dbReference type="EMBL" id="OZ034815">
    <property type="protein sequence ID" value="CAL1371896.1"/>
    <property type="molecule type" value="Genomic_DNA"/>
</dbReference>
<name>A0AAV2DFK8_9ROSI</name>
<evidence type="ECO:0000313" key="3">
    <source>
        <dbReference type="Proteomes" id="UP001497516"/>
    </source>
</evidence>
<dbReference type="Pfam" id="PF14223">
    <property type="entry name" value="Retrotran_gag_2"/>
    <property type="match status" value="1"/>
</dbReference>
<dbReference type="AlphaFoldDB" id="A0AAV2DFK8"/>
<proteinExistence type="predicted"/>
<dbReference type="Proteomes" id="UP001497516">
    <property type="component" value="Chromosome 2"/>
</dbReference>
<accession>A0AAV2DFK8</accession>